<gene>
    <name evidence="2" type="ORF">H0H81_007046</name>
</gene>
<dbReference type="GO" id="GO:0005829">
    <property type="term" value="C:cytosol"/>
    <property type="evidence" value="ECO:0007669"/>
    <property type="project" value="TreeGrafter"/>
</dbReference>
<proteinExistence type="predicted"/>
<dbReference type="InterPro" id="IPR029052">
    <property type="entry name" value="Metallo-depent_PP-like"/>
</dbReference>
<dbReference type="InterPro" id="IPR053828">
    <property type="entry name" value="Nucleosidase_C"/>
</dbReference>
<keyword evidence="3" id="KW-1185">Reference proteome</keyword>
<dbReference type="InterPro" id="IPR036907">
    <property type="entry name" value="5'-Nucleotdase_C_sf"/>
</dbReference>
<feature type="domain" description="Putative 5'-nucleotidase C-terminal" evidence="1">
    <location>
        <begin position="127"/>
        <end position="315"/>
    </location>
</feature>
<dbReference type="PANTHER" id="PTHR11575">
    <property type="entry name" value="5'-NUCLEOTIDASE-RELATED"/>
    <property type="match status" value="1"/>
</dbReference>
<dbReference type="InterPro" id="IPR006179">
    <property type="entry name" value="5_nucleotidase/apyrase"/>
</dbReference>
<dbReference type="SUPFAM" id="SSF56300">
    <property type="entry name" value="Metallo-dependent phosphatases"/>
    <property type="match status" value="1"/>
</dbReference>
<dbReference type="Gene3D" id="3.60.21.10">
    <property type="match status" value="1"/>
</dbReference>
<comment type="caution">
    <text evidence="2">The sequence shown here is derived from an EMBL/GenBank/DDBJ whole genome shotgun (WGS) entry which is preliminary data.</text>
</comment>
<dbReference type="GO" id="GO:0016787">
    <property type="term" value="F:hydrolase activity"/>
    <property type="evidence" value="ECO:0007669"/>
    <property type="project" value="InterPro"/>
</dbReference>
<dbReference type="Proteomes" id="UP000717328">
    <property type="component" value="Unassembled WGS sequence"/>
</dbReference>
<reference evidence="2" key="2">
    <citation type="submission" date="2021-10" db="EMBL/GenBank/DDBJ databases">
        <title>Phylogenomics reveals ancestral predisposition of the termite-cultivated fungus Termitomyces towards a domesticated lifestyle.</title>
        <authorList>
            <person name="Auxier B."/>
            <person name="Grum-Grzhimaylo A."/>
            <person name="Cardenas M.E."/>
            <person name="Lodge J.D."/>
            <person name="Laessoe T."/>
            <person name="Pedersen O."/>
            <person name="Smith M.E."/>
            <person name="Kuyper T.W."/>
            <person name="Franco-Molano E.A."/>
            <person name="Baroni T.J."/>
            <person name="Aanen D.K."/>
        </authorList>
    </citation>
    <scope>NUCLEOTIDE SEQUENCE</scope>
    <source>
        <strain evidence="2">D49</strain>
    </source>
</reference>
<dbReference type="OrthoDB" id="7722975at2759"/>
<dbReference type="SUPFAM" id="SSF55816">
    <property type="entry name" value="5'-nucleotidase (syn. UDP-sugar hydrolase), C-terminal domain"/>
    <property type="match status" value="1"/>
</dbReference>
<name>A0A9P7GLA8_9AGAR</name>
<evidence type="ECO:0000313" key="2">
    <source>
        <dbReference type="EMBL" id="KAG5651889.1"/>
    </source>
</evidence>
<dbReference type="PANTHER" id="PTHR11575:SF22">
    <property type="entry name" value="ADL392WP"/>
    <property type="match status" value="1"/>
</dbReference>
<organism evidence="2 3">
    <name type="scientific">Sphagnurus paluster</name>
    <dbReference type="NCBI Taxonomy" id="117069"/>
    <lineage>
        <taxon>Eukaryota</taxon>
        <taxon>Fungi</taxon>
        <taxon>Dikarya</taxon>
        <taxon>Basidiomycota</taxon>
        <taxon>Agaricomycotina</taxon>
        <taxon>Agaricomycetes</taxon>
        <taxon>Agaricomycetidae</taxon>
        <taxon>Agaricales</taxon>
        <taxon>Tricholomatineae</taxon>
        <taxon>Lyophyllaceae</taxon>
        <taxon>Sphagnurus</taxon>
    </lineage>
</organism>
<dbReference type="AlphaFoldDB" id="A0A9P7GLA8"/>
<evidence type="ECO:0000259" key="1">
    <source>
        <dbReference type="Pfam" id="PF21953"/>
    </source>
</evidence>
<protein>
    <recommendedName>
        <fullName evidence="1">Putative 5'-nucleotidase C-terminal domain-containing protein</fullName>
    </recommendedName>
</protein>
<dbReference type="Gene3D" id="3.90.780.10">
    <property type="entry name" value="5'-Nucleotidase, C-terminal domain"/>
    <property type="match status" value="1"/>
</dbReference>
<reference evidence="2" key="1">
    <citation type="submission" date="2021-02" db="EMBL/GenBank/DDBJ databases">
        <authorList>
            <person name="Nieuwenhuis M."/>
            <person name="Van De Peppel L.J.J."/>
        </authorList>
    </citation>
    <scope>NUCLEOTIDE SEQUENCE</scope>
    <source>
        <strain evidence="2">D49</strain>
    </source>
</reference>
<sequence length="352" mass="38935">MPVKGGGWNLVFNAIRKVHPFIPITILGGHTHVRDCKQLDRRSISLESGRYMETVGWISVKLDDNKSAKKIDFTRRYLDPNRVTYEYHTNTDQKSFDTLIGAGITHGLLGLAKTFNLGFLYGTAPRDYTLSQDPYPSAGSALTLFVADAVPYALAQNNPRAKIPNFIIANSGSQRFDVYSGSFTKNDLLTTSPYEDTFLYIPDITLSQAKDVLANLNKPGLKLATQESTQEYANGDIDMVYNSWLGQMSQIGAPLAADTIGYVTHDSCPGDGDDTPHKPLPYFPYPNFVSSRPPTVPATTKIDLVFNESIERQLLTSLNAIQKAKVYTSSDAKKYSTVLLNQAIGIYAKAKW</sequence>
<dbReference type="EMBL" id="JABCKI010000185">
    <property type="protein sequence ID" value="KAG5651889.1"/>
    <property type="molecule type" value="Genomic_DNA"/>
</dbReference>
<evidence type="ECO:0000313" key="3">
    <source>
        <dbReference type="Proteomes" id="UP000717328"/>
    </source>
</evidence>
<dbReference type="Pfam" id="PF21953">
    <property type="entry name" value="NadN_nucleosid_C"/>
    <property type="match status" value="1"/>
</dbReference>
<accession>A0A9P7GLA8</accession>
<dbReference type="GO" id="GO:0009166">
    <property type="term" value="P:nucleotide catabolic process"/>
    <property type="evidence" value="ECO:0007669"/>
    <property type="project" value="InterPro"/>
</dbReference>